<evidence type="ECO:0008006" key="3">
    <source>
        <dbReference type="Google" id="ProtNLM"/>
    </source>
</evidence>
<protein>
    <recommendedName>
        <fullName evidence="3">DUF4219 domain-containing protein</fullName>
    </recommendedName>
</protein>
<dbReference type="EMBL" id="BSYR01000008">
    <property type="protein sequence ID" value="GMI70400.1"/>
    <property type="molecule type" value="Genomic_DNA"/>
</dbReference>
<dbReference type="AlphaFoldDB" id="A0A9W7LP62"/>
<dbReference type="Pfam" id="PF14223">
    <property type="entry name" value="Retrotran_gag_2"/>
    <property type="match status" value="1"/>
</dbReference>
<dbReference type="OrthoDB" id="1001852at2759"/>
<organism evidence="1 2">
    <name type="scientific">Hibiscus trionum</name>
    <name type="common">Flower of an hour</name>
    <dbReference type="NCBI Taxonomy" id="183268"/>
    <lineage>
        <taxon>Eukaryota</taxon>
        <taxon>Viridiplantae</taxon>
        <taxon>Streptophyta</taxon>
        <taxon>Embryophyta</taxon>
        <taxon>Tracheophyta</taxon>
        <taxon>Spermatophyta</taxon>
        <taxon>Magnoliopsida</taxon>
        <taxon>eudicotyledons</taxon>
        <taxon>Gunneridae</taxon>
        <taxon>Pentapetalae</taxon>
        <taxon>rosids</taxon>
        <taxon>malvids</taxon>
        <taxon>Malvales</taxon>
        <taxon>Malvaceae</taxon>
        <taxon>Malvoideae</taxon>
        <taxon>Hibiscus</taxon>
    </lineage>
</organism>
<comment type="caution">
    <text evidence="1">The sequence shown here is derived from an EMBL/GenBank/DDBJ whole genome shotgun (WGS) entry which is preliminary data.</text>
</comment>
<reference evidence="1" key="1">
    <citation type="submission" date="2023-05" db="EMBL/GenBank/DDBJ databases">
        <title>Genome and transcriptome analyses reveal genes involved in the formation of fine ridges on petal epidermal cells in Hibiscus trionum.</title>
        <authorList>
            <person name="Koshimizu S."/>
            <person name="Masuda S."/>
            <person name="Ishii T."/>
            <person name="Shirasu K."/>
            <person name="Hoshino A."/>
            <person name="Arita M."/>
        </authorList>
    </citation>
    <scope>NUCLEOTIDE SEQUENCE</scope>
    <source>
        <strain evidence="1">Hamamatsu line</strain>
    </source>
</reference>
<name>A0A9W7LP62_HIBTR</name>
<accession>A0A9W7LP62</accession>
<dbReference type="PANTHER" id="PTHR34676">
    <property type="entry name" value="DUF4219 DOMAIN-CONTAINING PROTEIN-RELATED"/>
    <property type="match status" value="1"/>
</dbReference>
<evidence type="ECO:0000313" key="2">
    <source>
        <dbReference type="Proteomes" id="UP001165190"/>
    </source>
</evidence>
<sequence>MTSTSGQNFLESQSITKPPFFNRDNYPYWKNRMELFIKSNDYVLWDVVEDEPTILMKRDKEGRLVSKTRAKMTDEDRRRLQVNDKALHIIFCALGPDIYAKISSCTSAKEVWDKLETTYESTNNVNEAKIGILNLSYENFKMESDESVYKIFDRFSVIVNGLKGFGEIILEDKLV</sequence>
<dbReference type="Proteomes" id="UP001165190">
    <property type="component" value="Unassembled WGS sequence"/>
</dbReference>
<evidence type="ECO:0000313" key="1">
    <source>
        <dbReference type="EMBL" id="GMI70400.1"/>
    </source>
</evidence>
<proteinExistence type="predicted"/>
<gene>
    <name evidence="1" type="ORF">HRI_000709300</name>
</gene>
<dbReference type="PANTHER" id="PTHR34676:SF8">
    <property type="entry name" value="TRANSMEMBRANE PROTEIN"/>
    <property type="match status" value="1"/>
</dbReference>
<keyword evidence="2" id="KW-1185">Reference proteome</keyword>